<keyword evidence="1 7" id="KW-0723">Serine/threonine-protein kinase</keyword>
<name>A0A5C6N3Y6_9TELE</name>
<evidence type="ECO:0000256" key="3">
    <source>
        <dbReference type="ARBA" id="ARBA00022741"/>
    </source>
</evidence>
<evidence type="ECO:0000259" key="8">
    <source>
        <dbReference type="PROSITE" id="PS50011"/>
    </source>
</evidence>
<dbReference type="InterPro" id="IPR000719">
    <property type="entry name" value="Prot_kinase_dom"/>
</dbReference>
<keyword evidence="5 6" id="KW-0067">ATP-binding</keyword>
<dbReference type="PANTHER" id="PTHR24058">
    <property type="entry name" value="DUAL SPECIFICITY PROTEIN KINASE"/>
    <property type="match status" value="1"/>
</dbReference>
<proteinExistence type="inferred from homology"/>
<evidence type="ECO:0000256" key="5">
    <source>
        <dbReference type="ARBA" id="ARBA00022840"/>
    </source>
</evidence>
<feature type="binding site" evidence="6">
    <location>
        <position position="47"/>
    </location>
    <ligand>
        <name>ATP</name>
        <dbReference type="ChEBI" id="CHEBI:30616"/>
    </ligand>
</feature>
<dbReference type="Gene3D" id="3.30.200.20">
    <property type="entry name" value="Phosphorylase Kinase, domain 1"/>
    <property type="match status" value="1"/>
</dbReference>
<feature type="domain" description="Protein kinase" evidence="8">
    <location>
        <begin position="18"/>
        <end position="225"/>
    </location>
</feature>
<dbReference type="GO" id="GO:0045944">
    <property type="term" value="P:positive regulation of transcription by RNA polymerase II"/>
    <property type="evidence" value="ECO:0007669"/>
    <property type="project" value="TreeGrafter"/>
</dbReference>
<dbReference type="SMART" id="SM00220">
    <property type="entry name" value="S_TKc"/>
    <property type="match status" value="1"/>
</dbReference>
<dbReference type="Pfam" id="PF00069">
    <property type="entry name" value="Pkinase"/>
    <property type="match status" value="1"/>
</dbReference>
<dbReference type="GO" id="GO:0003677">
    <property type="term" value="F:DNA binding"/>
    <property type="evidence" value="ECO:0007669"/>
    <property type="project" value="UniProtKB-KW"/>
</dbReference>
<evidence type="ECO:0000256" key="2">
    <source>
        <dbReference type="ARBA" id="ARBA00022679"/>
    </source>
</evidence>
<keyword evidence="4 9" id="KW-0418">Kinase</keyword>
<comment type="caution">
    <text evidence="9">The sequence shown here is derived from an EMBL/GenBank/DDBJ whole genome shotgun (WGS) entry which is preliminary data.</text>
</comment>
<evidence type="ECO:0000313" key="9">
    <source>
        <dbReference type="EMBL" id="TWW61893.1"/>
    </source>
</evidence>
<keyword evidence="10" id="KW-1185">Reference proteome</keyword>
<dbReference type="InterPro" id="IPR011009">
    <property type="entry name" value="Kinase-like_dom_sf"/>
</dbReference>
<dbReference type="GO" id="GO:0007224">
    <property type="term" value="P:smoothened signaling pathway"/>
    <property type="evidence" value="ECO:0007669"/>
    <property type="project" value="TreeGrafter"/>
</dbReference>
<comment type="similarity">
    <text evidence="7">Belongs to the protein kinase superfamily.</text>
</comment>
<organism evidence="9 10">
    <name type="scientific">Takifugu flavidus</name>
    <name type="common">sansaifugu</name>
    <dbReference type="NCBI Taxonomy" id="433684"/>
    <lineage>
        <taxon>Eukaryota</taxon>
        <taxon>Metazoa</taxon>
        <taxon>Chordata</taxon>
        <taxon>Craniata</taxon>
        <taxon>Vertebrata</taxon>
        <taxon>Euteleostomi</taxon>
        <taxon>Actinopterygii</taxon>
        <taxon>Neopterygii</taxon>
        <taxon>Teleostei</taxon>
        <taxon>Neoteleostei</taxon>
        <taxon>Acanthomorphata</taxon>
        <taxon>Eupercaria</taxon>
        <taxon>Tetraodontiformes</taxon>
        <taxon>Tetradontoidea</taxon>
        <taxon>Tetraodontidae</taxon>
        <taxon>Takifugu</taxon>
    </lineage>
</organism>
<evidence type="ECO:0000256" key="1">
    <source>
        <dbReference type="ARBA" id="ARBA00022527"/>
    </source>
</evidence>
<dbReference type="GO" id="GO:0046332">
    <property type="term" value="F:SMAD binding"/>
    <property type="evidence" value="ECO:0007669"/>
    <property type="project" value="TreeGrafter"/>
</dbReference>
<dbReference type="InterPro" id="IPR017441">
    <property type="entry name" value="Protein_kinase_ATP_BS"/>
</dbReference>
<dbReference type="Gene3D" id="1.10.510.10">
    <property type="entry name" value="Transferase(Phosphotransferase) domain 1"/>
    <property type="match status" value="1"/>
</dbReference>
<reference evidence="9 10" key="1">
    <citation type="submission" date="2019-04" db="EMBL/GenBank/DDBJ databases">
        <title>Chromosome genome assembly for Takifugu flavidus.</title>
        <authorList>
            <person name="Xiao S."/>
        </authorList>
    </citation>
    <scope>NUCLEOTIDE SEQUENCE [LARGE SCALE GENOMIC DNA]</scope>
    <source>
        <strain evidence="9">HTHZ2018</strain>
        <tissue evidence="9">Muscle</tissue>
    </source>
</reference>
<dbReference type="GO" id="GO:0004713">
    <property type="term" value="F:protein tyrosine kinase activity"/>
    <property type="evidence" value="ECO:0007669"/>
    <property type="project" value="TreeGrafter"/>
</dbReference>
<sequence>MFNTVKVGDVLPSLTTDYLVLKSIGEGVYGEVVECLDIKNQKIVAVKILKYPNSHRNAKHELSFLKIISPLNHKNLVKFFERFKYKRQECLVFEMLYRNLHYFIICSPKRIPLSKIRAIAKQLFLALKALSAVGVIHTDIKPDNIMLKNWFDMRIKLIDFGVAIRDADVLVGDKVQPIGFRAPEILLGLPYTNAIDMWGVGCVLANLYLRFFLFNAHTDYEMVTL</sequence>
<keyword evidence="2" id="KW-0808">Transferase</keyword>
<dbReference type="GO" id="GO:0042771">
    <property type="term" value="P:intrinsic apoptotic signaling pathway in response to DNA damage by p53 class mediator"/>
    <property type="evidence" value="ECO:0007669"/>
    <property type="project" value="TreeGrafter"/>
</dbReference>
<dbReference type="GO" id="GO:0005524">
    <property type="term" value="F:ATP binding"/>
    <property type="evidence" value="ECO:0007669"/>
    <property type="project" value="UniProtKB-UniRule"/>
</dbReference>
<keyword evidence="9" id="KW-0238">DNA-binding</keyword>
<dbReference type="GO" id="GO:0016605">
    <property type="term" value="C:PML body"/>
    <property type="evidence" value="ECO:0007669"/>
    <property type="project" value="TreeGrafter"/>
</dbReference>
<dbReference type="AlphaFoldDB" id="A0A5C6N3Y6"/>
<dbReference type="PROSITE" id="PS50011">
    <property type="entry name" value="PROTEIN_KINASE_DOM"/>
    <property type="match status" value="1"/>
</dbReference>
<evidence type="ECO:0000256" key="6">
    <source>
        <dbReference type="PROSITE-ProRule" id="PRU10141"/>
    </source>
</evidence>
<dbReference type="EMBL" id="RHFK02000017">
    <property type="protein sequence ID" value="TWW61893.1"/>
    <property type="molecule type" value="Genomic_DNA"/>
</dbReference>
<dbReference type="InterPro" id="IPR050494">
    <property type="entry name" value="Ser_Thr_dual-spec_kinase"/>
</dbReference>
<dbReference type="GO" id="GO:0003713">
    <property type="term" value="F:transcription coactivator activity"/>
    <property type="evidence" value="ECO:0007669"/>
    <property type="project" value="TreeGrafter"/>
</dbReference>
<dbReference type="PROSITE" id="PS00107">
    <property type="entry name" value="PROTEIN_KINASE_ATP"/>
    <property type="match status" value="1"/>
</dbReference>
<protein>
    <submittedName>
        <fullName evidence="9">Homeodomain-interacting protein kinase 1</fullName>
    </submittedName>
</protein>
<dbReference type="PANTHER" id="PTHR24058:SF53">
    <property type="entry name" value="HOMEODOMAIN-INTERACTING PROTEIN KINASE 2"/>
    <property type="match status" value="1"/>
</dbReference>
<dbReference type="PROSITE" id="PS00108">
    <property type="entry name" value="PROTEIN_KINASE_ST"/>
    <property type="match status" value="1"/>
</dbReference>
<evidence type="ECO:0000256" key="7">
    <source>
        <dbReference type="RuleBase" id="RU000304"/>
    </source>
</evidence>
<dbReference type="SUPFAM" id="SSF56112">
    <property type="entry name" value="Protein kinase-like (PK-like)"/>
    <property type="match status" value="1"/>
</dbReference>
<dbReference type="GO" id="GO:0004674">
    <property type="term" value="F:protein serine/threonine kinase activity"/>
    <property type="evidence" value="ECO:0007669"/>
    <property type="project" value="UniProtKB-KW"/>
</dbReference>
<dbReference type="GO" id="GO:0003714">
    <property type="term" value="F:transcription corepressor activity"/>
    <property type="evidence" value="ECO:0007669"/>
    <property type="project" value="TreeGrafter"/>
</dbReference>
<evidence type="ECO:0000313" key="10">
    <source>
        <dbReference type="Proteomes" id="UP000324091"/>
    </source>
</evidence>
<keyword evidence="9" id="KW-0371">Homeobox</keyword>
<gene>
    <name evidence="9" type="ORF">D4764_04G0005400</name>
</gene>
<dbReference type="InterPro" id="IPR008271">
    <property type="entry name" value="Ser/Thr_kinase_AS"/>
</dbReference>
<dbReference type="GO" id="GO:0005737">
    <property type="term" value="C:cytoplasm"/>
    <property type="evidence" value="ECO:0007669"/>
    <property type="project" value="TreeGrafter"/>
</dbReference>
<evidence type="ECO:0000256" key="4">
    <source>
        <dbReference type="ARBA" id="ARBA00022777"/>
    </source>
</evidence>
<keyword evidence="3 6" id="KW-0547">Nucleotide-binding</keyword>
<dbReference type="Proteomes" id="UP000324091">
    <property type="component" value="Chromosome 4"/>
</dbReference>
<accession>A0A5C6N3Y6</accession>